<evidence type="ECO:0000259" key="2">
    <source>
        <dbReference type="Pfam" id="PF07589"/>
    </source>
</evidence>
<comment type="caution">
    <text evidence="3">The sequence shown here is derived from an EMBL/GenBank/DDBJ whole genome shotgun (WGS) entry which is preliminary data.</text>
</comment>
<sequence length="219" mass="23261">MNSFKMEHLLLRLMVAIGTTLAFATTATSASAQTILLEDSFNTENGGVGTINYFDFANWNVVDGSVDLIGNGFHDWFPSQGLFLDLDGSTYNAGTVVSKTAFTFNPGQVVELSFGLLGQNPGDKHAQNNNLTVSLGNLFTETFSVVDAGFITRQFSVEELTTANLVFDHAGGDNGGLALDDITLAVIEPSRSVPEPSSVLGLLALSALGVCSLRQRKSC</sequence>
<dbReference type="EMBL" id="JAQOSQ010000048">
    <property type="protein sequence ID" value="MDJ1185762.1"/>
    <property type="molecule type" value="Genomic_DNA"/>
</dbReference>
<reference evidence="3 4" key="1">
    <citation type="submission" date="2023-01" db="EMBL/GenBank/DDBJ databases">
        <title>Novel diversity within Roseofilum (Cyanobacteria; Desertifilaceae) from marine benthic mats with descriptions of four novel species.</title>
        <authorList>
            <person name="Wang Y."/>
            <person name="Berthold D.E."/>
            <person name="Hu J."/>
            <person name="Lefler F.W."/>
            <person name="Laughinghouse H.D. IV."/>
        </authorList>
    </citation>
    <scope>NUCLEOTIDE SEQUENCE [LARGE SCALE GENOMIC DNA]</scope>
    <source>
        <strain evidence="3 4">BLCC-M143</strain>
    </source>
</reference>
<evidence type="ECO:0000313" key="4">
    <source>
        <dbReference type="Proteomes" id="UP001232992"/>
    </source>
</evidence>
<dbReference type="Proteomes" id="UP001232992">
    <property type="component" value="Unassembled WGS sequence"/>
</dbReference>
<name>A0ABT7C2S2_9CYAN</name>
<keyword evidence="1" id="KW-0732">Signal</keyword>
<keyword evidence="4" id="KW-1185">Reference proteome</keyword>
<accession>A0ABT7C2S2</accession>
<proteinExistence type="predicted"/>
<feature type="signal peptide" evidence="1">
    <location>
        <begin position="1"/>
        <end position="24"/>
    </location>
</feature>
<organism evidence="3 4">
    <name type="scientific">Roseofilum casamattae BLCC-M143</name>
    <dbReference type="NCBI Taxonomy" id="3022442"/>
    <lineage>
        <taxon>Bacteria</taxon>
        <taxon>Bacillati</taxon>
        <taxon>Cyanobacteriota</taxon>
        <taxon>Cyanophyceae</taxon>
        <taxon>Desertifilales</taxon>
        <taxon>Desertifilaceae</taxon>
        <taxon>Roseofilum</taxon>
        <taxon>Roseofilum casamattae</taxon>
    </lineage>
</organism>
<dbReference type="RefSeq" id="WP_283760401.1">
    <property type="nucleotide sequence ID" value="NZ_JAQOSQ010000048.1"/>
</dbReference>
<dbReference type="Pfam" id="PF07589">
    <property type="entry name" value="PEP-CTERM"/>
    <property type="match status" value="1"/>
</dbReference>
<feature type="domain" description="Ice-binding protein C-terminal" evidence="2">
    <location>
        <begin position="192"/>
        <end position="214"/>
    </location>
</feature>
<protein>
    <submittedName>
        <fullName evidence="3">PEP-CTERM sorting domain-containing protein</fullName>
    </submittedName>
</protein>
<dbReference type="InterPro" id="IPR013424">
    <property type="entry name" value="Ice-binding_C"/>
</dbReference>
<evidence type="ECO:0000313" key="3">
    <source>
        <dbReference type="EMBL" id="MDJ1185762.1"/>
    </source>
</evidence>
<feature type="chain" id="PRO_5046272508" evidence="1">
    <location>
        <begin position="25"/>
        <end position="219"/>
    </location>
</feature>
<gene>
    <name evidence="3" type="ORF">PMH09_21495</name>
</gene>
<dbReference type="NCBIfam" id="TIGR02595">
    <property type="entry name" value="PEP_CTERM"/>
    <property type="match status" value="1"/>
</dbReference>
<evidence type="ECO:0000256" key="1">
    <source>
        <dbReference type="SAM" id="SignalP"/>
    </source>
</evidence>